<gene>
    <name evidence="4" type="ORF">CFOL_v3_12142</name>
</gene>
<dbReference type="PANTHER" id="PTHR24286:SF217">
    <property type="entry name" value="OS07G0520300 PROTEIN"/>
    <property type="match status" value="1"/>
</dbReference>
<evidence type="ECO:0000313" key="5">
    <source>
        <dbReference type="Proteomes" id="UP000187406"/>
    </source>
</evidence>
<dbReference type="Gene3D" id="1.10.630.10">
    <property type="entry name" value="Cytochrome P450"/>
    <property type="match status" value="1"/>
</dbReference>
<dbReference type="GO" id="GO:0020037">
    <property type="term" value="F:heme binding"/>
    <property type="evidence" value="ECO:0007669"/>
    <property type="project" value="InterPro"/>
</dbReference>
<keyword evidence="5" id="KW-1185">Reference proteome</keyword>
<dbReference type="InParanoid" id="A0A1Q3BL58"/>
<evidence type="ECO:0000313" key="4">
    <source>
        <dbReference type="EMBL" id="GAV68639.1"/>
    </source>
</evidence>
<keyword evidence="2" id="KW-0479">Metal-binding</keyword>
<comment type="similarity">
    <text evidence="1">Belongs to the cytochrome P450 family.</text>
</comment>
<dbReference type="STRING" id="3775.A0A1Q3BL58"/>
<keyword evidence="3" id="KW-0408">Iron</keyword>
<name>A0A1Q3BL58_CEPFO</name>
<dbReference type="PANTHER" id="PTHR24286">
    <property type="entry name" value="CYTOCHROME P450 26"/>
    <property type="match status" value="1"/>
</dbReference>
<dbReference type="InterPro" id="IPR036396">
    <property type="entry name" value="Cyt_P450_sf"/>
</dbReference>
<reference evidence="5" key="1">
    <citation type="submission" date="2016-04" db="EMBL/GenBank/DDBJ databases">
        <title>Cephalotus genome sequencing.</title>
        <authorList>
            <person name="Fukushima K."/>
            <person name="Hasebe M."/>
            <person name="Fang X."/>
        </authorList>
    </citation>
    <scope>NUCLEOTIDE SEQUENCE [LARGE SCALE GENOMIC DNA]</scope>
    <source>
        <strain evidence="5">cv. St1</strain>
    </source>
</reference>
<proteinExistence type="inferred from homology"/>
<dbReference type="GO" id="GO:0016125">
    <property type="term" value="P:sterol metabolic process"/>
    <property type="evidence" value="ECO:0007669"/>
    <property type="project" value="TreeGrafter"/>
</dbReference>
<dbReference type="InterPro" id="IPR001128">
    <property type="entry name" value="Cyt_P450"/>
</dbReference>
<comment type="caution">
    <text evidence="4">The sequence shown here is derived from an EMBL/GenBank/DDBJ whole genome shotgun (WGS) entry which is preliminary data.</text>
</comment>
<organism evidence="4 5">
    <name type="scientific">Cephalotus follicularis</name>
    <name type="common">Albany pitcher plant</name>
    <dbReference type="NCBI Taxonomy" id="3775"/>
    <lineage>
        <taxon>Eukaryota</taxon>
        <taxon>Viridiplantae</taxon>
        <taxon>Streptophyta</taxon>
        <taxon>Embryophyta</taxon>
        <taxon>Tracheophyta</taxon>
        <taxon>Spermatophyta</taxon>
        <taxon>Magnoliopsida</taxon>
        <taxon>eudicotyledons</taxon>
        <taxon>Gunneridae</taxon>
        <taxon>Pentapetalae</taxon>
        <taxon>rosids</taxon>
        <taxon>fabids</taxon>
        <taxon>Oxalidales</taxon>
        <taxon>Cephalotaceae</taxon>
        <taxon>Cephalotus</taxon>
    </lineage>
</organism>
<evidence type="ECO:0000256" key="1">
    <source>
        <dbReference type="ARBA" id="ARBA00010617"/>
    </source>
</evidence>
<evidence type="ECO:0000256" key="2">
    <source>
        <dbReference type="ARBA" id="ARBA00022723"/>
    </source>
</evidence>
<dbReference type="OrthoDB" id="3945418at2759"/>
<dbReference type="AlphaFoldDB" id="A0A1Q3BL58"/>
<accession>A0A1Q3BL58</accession>
<evidence type="ECO:0000256" key="3">
    <source>
        <dbReference type="ARBA" id="ARBA00023004"/>
    </source>
</evidence>
<dbReference type="EMBL" id="BDDD01000647">
    <property type="protein sequence ID" value="GAV68639.1"/>
    <property type="molecule type" value="Genomic_DNA"/>
</dbReference>
<dbReference type="GO" id="GO:0004497">
    <property type="term" value="F:monooxygenase activity"/>
    <property type="evidence" value="ECO:0007669"/>
    <property type="project" value="InterPro"/>
</dbReference>
<dbReference type="GO" id="GO:0016705">
    <property type="term" value="F:oxidoreductase activity, acting on paired donors, with incorporation or reduction of molecular oxygen"/>
    <property type="evidence" value="ECO:0007669"/>
    <property type="project" value="InterPro"/>
</dbReference>
<sequence>MFWEGKQQVKALPLMRTLTFNIICSVLFRFERGPKRDECVDLFRKMATGLWSVPVNLPFTCYNRGLRAAARVRKIVKNIMLEKMVQLEKGASPHQDLITCLLSIYNDDNKELITEEEIEDNALLVMIAGYETTSALLTFIIRLLCNNPVVHASVLQGTSKSLFPLSV</sequence>
<dbReference type="SUPFAM" id="SSF48264">
    <property type="entry name" value="Cytochrome P450"/>
    <property type="match status" value="1"/>
</dbReference>
<dbReference type="GO" id="GO:0005506">
    <property type="term" value="F:iron ion binding"/>
    <property type="evidence" value="ECO:0007669"/>
    <property type="project" value="InterPro"/>
</dbReference>
<dbReference type="Pfam" id="PF00067">
    <property type="entry name" value="p450"/>
    <property type="match status" value="1"/>
</dbReference>
<protein>
    <submittedName>
        <fullName evidence="4">p450 domain-containing protein</fullName>
    </submittedName>
</protein>
<dbReference type="Proteomes" id="UP000187406">
    <property type="component" value="Unassembled WGS sequence"/>
</dbReference>